<evidence type="ECO:0000313" key="2">
    <source>
        <dbReference type="Proteomes" id="UP000252355"/>
    </source>
</evidence>
<reference evidence="1 2" key="1">
    <citation type="submission" date="2018-05" db="EMBL/GenBank/DDBJ databases">
        <title>A metagenomic window into the 2 km-deep terrestrial subsurface aquifer revealed taxonomically and functionally diverse microbial community comprising novel uncultured bacterial lineages.</title>
        <authorList>
            <person name="Kadnikov V.V."/>
            <person name="Mardanov A.V."/>
            <person name="Beletsky A.V."/>
            <person name="Banks D."/>
            <person name="Pimenov N.V."/>
            <person name="Frank Y.A."/>
            <person name="Karnachuk O.V."/>
            <person name="Ravin N.V."/>
        </authorList>
    </citation>
    <scope>NUCLEOTIDE SEQUENCE [LARGE SCALE GENOMIC DNA]</scope>
    <source>
        <strain evidence="1">BY5</strain>
    </source>
</reference>
<evidence type="ECO:0000313" key="1">
    <source>
        <dbReference type="EMBL" id="RCK78956.1"/>
    </source>
</evidence>
<name>A0A367ZLH9_9BACT</name>
<sequence length="40" mass="4550">MSQKSLAPFRLSPQRCITDRLDVRARFAAAFPLPHRLVPS</sequence>
<gene>
    <name evidence="1" type="ORF">OZSIB_0507</name>
</gene>
<comment type="caution">
    <text evidence="1">The sequence shown here is derived from an EMBL/GenBank/DDBJ whole genome shotgun (WGS) entry which is preliminary data.</text>
</comment>
<dbReference type="Proteomes" id="UP000252355">
    <property type="component" value="Unassembled WGS sequence"/>
</dbReference>
<dbReference type="EMBL" id="QOQW01000017">
    <property type="protein sequence ID" value="RCK78956.1"/>
    <property type="molecule type" value="Genomic_DNA"/>
</dbReference>
<organism evidence="1 2">
    <name type="scientific">Candidatus Ozemobacter sibiricus</name>
    <dbReference type="NCBI Taxonomy" id="2268124"/>
    <lineage>
        <taxon>Bacteria</taxon>
        <taxon>Candidatus Ozemobacteria</taxon>
        <taxon>Candidatus Ozemobacterales</taxon>
        <taxon>Candidatus Ozemobacteraceae</taxon>
        <taxon>Candidatus Ozemobacter</taxon>
    </lineage>
</organism>
<protein>
    <submittedName>
        <fullName evidence="1">Uncharacterized protein</fullName>
    </submittedName>
</protein>
<proteinExistence type="predicted"/>
<accession>A0A367ZLH9</accession>
<dbReference type="AlphaFoldDB" id="A0A367ZLH9"/>